<feature type="compositionally biased region" description="Basic and acidic residues" evidence="1">
    <location>
        <begin position="66"/>
        <end position="85"/>
    </location>
</feature>
<reference evidence="2 3" key="1">
    <citation type="submission" date="2016-11" db="EMBL/GenBank/DDBJ databases">
        <authorList>
            <person name="Jaros S."/>
            <person name="Januszkiewicz K."/>
            <person name="Wedrychowicz H."/>
        </authorList>
    </citation>
    <scope>NUCLEOTIDE SEQUENCE [LARGE SCALE GENOMIC DNA]</scope>
    <source>
        <strain evidence="2 3">DSM 15930</strain>
    </source>
</reference>
<dbReference type="RefSeq" id="WP_073284707.1">
    <property type="nucleotide sequence ID" value="NZ_FRCP01000007.1"/>
</dbReference>
<proteinExistence type="predicted"/>
<evidence type="ECO:0000313" key="3">
    <source>
        <dbReference type="Proteomes" id="UP000184038"/>
    </source>
</evidence>
<accession>A0A1M7H2U6</accession>
<dbReference type="AlphaFoldDB" id="A0A1M7H2U6"/>
<dbReference type="STRING" id="1120996.SAMN02746066_01258"/>
<sequence length="99" mass="11505">MNEMFITKMIQSKRLEKEALKSILPEFMVSHLDVIEDELMAMMKEFAKDATEKAVVGYSKASKIYKEAKEEQTPDRDQHTEDRKQTKAYKSKVSSITIE</sequence>
<dbReference type="Proteomes" id="UP000184038">
    <property type="component" value="Unassembled WGS sequence"/>
</dbReference>
<protein>
    <submittedName>
        <fullName evidence="2">Uncharacterized protein</fullName>
    </submittedName>
</protein>
<dbReference type="EMBL" id="FRCP01000007">
    <property type="protein sequence ID" value="SHM22768.1"/>
    <property type="molecule type" value="Genomic_DNA"/>
</dbReference>
<feature type="region of interest" description="Disordered" evidence="1">
    <location>
        <begin position="66"/>
        <end position="99"/>
    </location>
</feature>
<gene>
    <name evidence="2" type="ORF">SAMN02746066_01258</name>
</gene>
<evidence type="ECO:0000313" key="2">
    <source>
        <dbReference type="EMBL" id="SHM22768.1"/>
    </source>
</evidence>
<keyword evidence="3" id="KW-1185">Reference proteome</keyword>
<name>A0A1M7H2U6_9FIRM</name>
<evidence type="ECO:0000256" key="1">
    <source>
        <dbReference type="SAM" id="MobiDB-lite"/>
    </source>
</evidence>
<organism evidence="2 3">
    <name type="scientific">Anaerosporobacter mobilis DSM 15930</name>
    <dbReference type="NCBI Taxonomy" id="1120996"/>
    <lineage>
        <taxon>Bacteria</taxon>
        <taxon>Bacillati</taxon>
        <taxon>Bacillota</taxon>
        <taxon>Clostridia</taxon>
        <taxon>Lachnospirales</taxon>
        <taxon>Lachnospiraceae</taxon>
        <taxon>Anaerosporobacter</taxon>
    </lineage>
</organism>
<dbReference type="OrthoDB" id="1779358at2"/>